<feature type="coiled-coil region" evidence="1">
    <location>
        <begin position="13"/>
        <end position="47"/>
    </location>
</feature>
<evidence type="ECO:0000313" key="4">
    <source>
        <dbReference type="Proteomes" id="UP000758603"/>
    </source>
</evidence>
<evidence type="ECO:0000256" key="1">
    <source>
        <dbReference type="SAM" id="Coils"/>
    </source>
</evidence>
<keyword evidence="4" id="KW-1185">Reference proteome</keyword>
<feature type="region of interest" description="Disordered" evidence="2">
    <location>
        <begin position="418"/>
        <end position="506"/>
    </location>
</feature>
<dbReference type="OrthoDB" id="4755094at2759"/>
<organism evidence="3 4">
    <name type="scientific">Truncatella angustata</name>
    <dbReference type="NCBI Taxonomy" id="152316"/>
    <lineage>
        <taxon>Eukaryota</taxon>
        <taxon>Fungi</taxon>
        <taxon>Dikarya</taxon>
        <taxon>Ascomycota</taxon>
        <taxon>Pezizomycotina</taxon>
        <taxon>Sordariomycetes</taxon>
        <taxon>Xylariomycetidae</taxon>
        <taxon>Amphisphaeriales</taxon>
        <taxon>Sporocadaceae</taxon>
        <taxon>Truncatella</taxon>
    </lineage>
</organism>
<reference evidence="3" key="1">
    <citation type="journal article" date="2021" name="Nat. Commun.">
        <title>Genetic determinants of endophytism in the Arabidopsis root mycobiome.</title>
        <authorList>
            <person name="Mesny F."/>
            <person name="Miyauchi S."/>
            <person name="Thiergart T."/>
            <person name="Pickel B."/>
            <person name="Atanasova L."/>
            <person name="Karlsson M."/>
            <person name="Huettel B."/>
            <person name="Barry K.W."/>
            <person name="Haridas S."/>
            <person name="Chen C."/>
            <person name="Bauer D."/>
            <person name="Andreopoulos W."/>
            <person name="Pangilinan J."/>
            <person name="LaButti K."/>
            <person name="Riley R."/>
            <person name="Lipzen A."/>
            <person name="Clum A."/>
            <person name="Drula E."/>
            <person name="Henrissat B."/>
            <person name="Kohler A."/>
            <person name="Grigoriev I.V."/>
            <person name="Martin F.M."/>
            <person name="Hacquard S."/>
        </authorList>
    </citation>
    <scope>NUCLEOTIDE SEQUENCE</scope>
    <source>
        <strain evidence="3">MPI-SDFR-AT-0073</strain>
    </source>
</reference>
<feature type="compositionally biased region" description="Basic and acidic residues" evidence="2">
    <location>
        <begin position="331"/>
        <end position="358"/>
    </location>
</feature>
<dbReference type="AlphaFoldDB" id="A0A9P8RPC0"/>
<dbReference type="EMBL" id="JAGPXC010000008">
    <property type="protein sequence ID" value="KAH6647880.1"/>
    <property type="molecule type" value="Genomic_DNA"/>
</dbReference>
<feature type="compositionally biased region" description="Polar residues" evidence="2">
    <location>
        <begin position="485"/>
        <end position="495"/>
    </location>
</feature>
<protein>
    <submittedName>
        <fullName evidence="3">Uncharacterized protein</fullName>
    </submittedName>
</protein>
<dbReference type="GeneID" id="70125574"/>
<feature type="region of interest" description="Disordered" evidence="2">
    <location>
        <begin position="327"/>
        <end position="401"/>
    </location>
</feature>
<accession>A0A9P8RPC0</accession>
<gene>
    <name evidence="3" type="ORF">BKA67DRAFT_400161</name>
</gene>
<name>A0A9P8RPC0_9PEZI</name>
<feature type="compositionally biased region" description="Polar residues" evidence="2">
    <location>
        <begin position="388"/>
        <end position="400"/>
    </location>
</feature>
<sequence length="506" mass="57681">MGTESKSSPDITLEQALEEIKQLTSWNEELHDDLEECRDQLFTLLQKESDVSEQAISDAYSRIFEGLDSWIDEISTHEGFGLTFKSRYLENMKRSKEERSKILAINWVCQDIEWLTKLGKLETCRYVVLALVVTRCLMEDVFRVEDSEERDHIYPFGLSSKEIEFLVQVQEAMASDEIQKDSSQIGRWRRETVMAMISTGKAQERAFDKAARVRKRLQGDLAFWIDSAVLERYMDSLETKVLQRAYRALDLLNHSSKTFIFSGDDPQPGPIQQEFATSTIKDISTWRNMASSKASGAFQSLYLGLVRTGDFDEADLTLVHPTLLGYSSPDMKPRVHSSDMKSYPKQEIHRTDREEREPGSSTPFSRLRKKRNTPKYSSRTTEVKPTHTPAQGSPVTTSWGNWILGPEATAFGRRVLQRANKPKDSATRTQRRGDSSQENRPVPGSTVAYYGPHRSVTSGTEYVAGPYHPASGDDQGYEQYIYEGLQSQKGHQVSENPYDFSRARTE</sequence>
<dbReference type="Proteomes" id="UP000758603">
    <property type="component" value="Unassembled WGS sequence"/>
</dbReference>
<feature type="compositionally biased region" description="Basic and acidic residues" evidence="2">
    <location>
        <begin position="421"/>
        <end position="437"/>
    </location>
</feature>
<keyword evidence="1" id="KW-0175">Coiled coil</keyword>
<proteinExistence type="predicted"/>
<evidence type="ECO:0000313" key="3">
    <source>
        <dbReference type="EMBL" id="KAH6647880.1"/>
    </source>
</evidence>
<comment type="caution">
    <text evidence="3">The sequence shown here is derived from an EMBL/GenBank/DDBJ whole genome shotgun (WGS) entry which is preliminary data.</text>
</comment>
<dbReference type="RefSeq" id="XP_045954392.1">
    <property type="nucleotide sequence ID" value="XM_046096682.1"/>
</dbReference>
<evidence type="ECO:0000256" key="2">
    <source>
        <dbReference type="SAM" id="MobiDB-lite"/>
    </source>
</evidence>